<dbReference type="SUPFAM" id="SSF52091">
    <property type="entry name" value="SpoIIaa-like"/>
    <property type="match status" value="1"/>
</dbReference>
<dbReference type="CDD" id="cd07043">
    <property type="entry name" value="STAS_anti-anti-sigma_factors"/>
    <property type="match status" value="1"/>
</dbReference>
<name>A0A9D2IF98_9FIRM</name>
<dbReference type="Proteomes" id="UP000824024">
    <property type="component" value="Unassembled WGS sequence"/>
</dbReference>
<reference evidence="4" key="1">
    <citation type="journal article" date="2021" name="PeerJ">
        <title>Extensive microbial diversity within the chicken gut microbiome revealed by metagenomics and culture.</title>
        <authorList>
            <person name="Gilroy R."/>
            <person name="Ravi A."/>
            <person name="Getino M."/>
            <person name="Pursley I."/>
            <person name="Horton D.L."/>
            <person name="Alikhan N.F."/>
            <person name="Baker D."/>
            <person name="Gharbi K."/>
            <person name="Hall N."/>
            <person name="Watson M."/>
            <person name="Adriaenssens E.M."/>
            <person name="Foster-Nyarko E."/>
            <person name="Jarju S."/>
            <person name="Secka A."/>
            <person name="Antonio M."/>
            <person name="Oren A."/>
            <person name="Chaudhuri R.R."/>
            <person name="La Ragione R."/>
            <person name="Hildebrand F."/>
            <person name="Pallen M.J."/>
        </authorList>
    </citation>
    <scope>NUCLEOTIDE SEQUENCE</scope>
    <source>
        <strain evidence="4">CHK192-9172</strain>
    </source>
</reference>
<gene>
    <name evidence="4" type="ORF">IAA08_04420</name>
</gene>
<sequence>MDFQYEVKGASLTIYVPRELDHHVASQIQARADLAVDTYRIQTVIFDFSETEFMDSSGIGVILGRCRNMGFAGGKVKAVHLKNERVRKIFSMAGLYKLVKVEEDQDE</sequence>
<proteinExistence type="inferred from homology"/>
<evidence type="ECO:0000259" key="3">
    <source>
        <dbReference type="PROSITE" id="PS50801"/>
    </source>
</evidence>
<feature type="domain" description="STAS" evidence="3">
    <location>
        <begin position="1"/>
        <end position="107"/>
    </location>
</feature>
<dbReference type="PROSITE" id="PS50801">
    <property type="entry name" value="STAS"/>
    <property type="match status" value="1"/>
</dbReference>
<accession>A0A9D2IF98</accession>
<organism evidence="4 5">
    <name type="scientific">Candidatus Eubacterium avistercoris</name>
    <dbReference type="NCBI Taxonomy" id="2838567"/>
    <lineage>
        <taxon>Bacteria</taxon>
        <taxon>Bacillati</taxon>
        <taxon>Bacillota</taxon>
        <taxon>Clostridia</taxon>
        <taxon>Eubacteriales</taxon>
        <taxon>Eubacteriaceae</taxon>
        <taxon>Eubacterium</taxon>
    </lineage>
</organism>
<dbReference type="EMBL" id="DXCH01000127">
    <property type="protein sequence ID" value="HIZ07164.1"/>
    <property type="molecule type" value="Genomic_DNA"/>
</dbReference>
<dbReference type="PANTHER" id="PTHR33495">
    <property type="entry name" value="ANTI-SIGMA FACTOR ANTAGONIST TM_1081-RELATED-RELATED"/>
    <property type="match status" value="1"/>
</dbReference>
<dbReference type="InterPro" id="IPR003658">
    <property type="entry name" value="Anti-sigma_ant"/>
</dbReference>
<comment type="similarity">
    <text evidence="1 2">Belongs to the anti-sigma-factor antagonist family.</text>
</comment>
<protein>
    <recommendedName>
        <fullName evidence="2">Anti-sigma factor antagonist</fullName>
    </recommendedName>
</protein>
<dbReference type="InterPro" id="IPR036513">
    <property type="entry name" value="STAS_dom_sf"/>
</dbReference>
<comment type="caution">
    <text evidence="4">The sequence shown here is derived from an EMBL/GenBank/DDBJ whole genome shotgun (WGS) entry which is preliminary data.</text>
</comment>
<evidence type="ECO:0000313" key="4">
    <source>
        <dbReference type="EMBL" id="HIZ07164.1"/>
    </source>
</evidence>
<dbReference type="GO" id="GO:0043856">
    <property type="term" value="F:anti-sigma factor antagonist activity"/>
    <property type="evidence" value="ECO:0007669"/>
    <property type="project" value="InterPro"/>
</dbReference>
<evidence type="ECO:0000256" key="2">
    <source>
        <dbReference type="RuleBase" id="RU003749"/>
    </source>
</evidence>
<dbReference type="Pfam" id="PF01740">
    <property type="entry name" value="STAS"/>
    <property type="match status" value="1"/>
</dbReference>
<dbReference type="PANTHER" id="PTHR33495:SF2">
    <property type="entry name" value="ANTI-SIGMA FACTOR ANTAGONIST TM_1081-RELATED"/>
    <property type="match status" value="1"/>
</dbReference>
<reference evidence="4" key="2">
    <citation type="submission" date="2021-04" db="EMBL/GenBank/DDBJ databases">
        <authorList>
            <person name="Gilroy R."/>
        </authorList>
    </citation>
    <scope>NUCLEOTIDE SEQUENCE</scope>
    <source>
        <strain evidence="4">CHK192-9172</strain>
    </source>
</reference>
<evidence type="ECO:0000256" key="1">
    <source>
        <dbReference type="ARBA" id="ARBA00009013"/>
    </source>
</evidence>
<dbReference type="Gene3D" id="3.30.750.24">
    <property type="entry name" value="STAS domain"/>
    <property type="match status" value="1"/>
</dbReference>
<dbReference type="AlphaFoldDB" id="A0A9D2IF98"/>
<dbReference type="InterPro" id="IPR002645">
    <property type="entry name" value="STAS_dom"/>
</dbReference>
<evidence type="ECO:0000313" key="5">
    <source>
        <dbReference type="Proteomes" id="UP000824024"/>
    </source>
</evidence>
<dbReference type="NCBIfam" id="TIGR00377">
    <property type="entry name" value="ant_ant_sig"/>
    <property type="match status" value="1"/>
</dbReference>